<protein>
    <submittedName>
        <fullName evidence="1">Uncharacterized protein</fullName>
    </submittedName>
</protein>
<organism evidence="1 2">
    <name type="scientific">Paenibacillus borealis</name>
    <dbReference type="NCBI Taxonomy" id="160799"/>
    <lineage>
        <taxon>Bacteria</taxon>
        <taxon>Bacillati</taxon>
        <taxon>Bacillota</taxon>
        <taxon>Bacilli</taxon>
        <taxon>Bacillales</taxon>
        <taxon>Paenibacillaceae</taxon>
        <taxon>Paenibacillus</taxon>
    </lineage>
</organism>
<reference evidence="1 2" key="1">
    <citation type="submission" date="2016-10" db="EMBL/GenBank/DDBJ databases">
        <title>Paenibacillus species isolates.</title>
        <authorList>
            <person name="Beno S.M."/>
        </authorList>
    </citation>
    <scope>NUCLEOTIDE SEQUENCE [LARGE SCALE GENOMIC DNA]</scope>
    <source>
        <strain evidence="1 2">FSL H7-0744</strain>
    </source>
</reference>
<accession>A0ABX3H3B1</accession>
<name>A0ABX3H3B1_PAEBO</name>
<keyword evidence="2" id="KW-1185">Reference proteome</keyword>
<evidence type="ECO:0000313" key="1">
    <source>
        <dbReference type="EMBL" id="OMD42358.1"/>
    </source>
</evidence>
<comment type="caution">
    <text evidence="1">The sequence shown here is derived from an EMBL/GenBank/DDBJ whole genome shotgun (WGS) entry which is preliminary data.</text>
</comment>
<dbReference type="Proteomes" id="UP000187412">
    <property type="component" value="Unassembled WGS sequence"/>
</dbReference>
<dbReference type="RefSeq" id="WP_076113407.1">
    <property type="nucleotide sequence ID" value="NZ_MPTB01000041.1"/>
</dbReference>
<dbReference type="EMBL" id="MPTB01000041">
    <property type="protein sequence ID" value="OMD42358.1"/>
    <property type="molecule type" value="Genomic_DNA"/>
</dbReference>
<sequence>MTVHWDELFLKLHNQQVLQDELESAEQDQEWMTFSVEETIEGLSIGSLTLPDGQVMHFHTLQAFEDQLTLSLPRSLIPEVRAEQSSNSLGGVVVQDKTNGIVLGLRPTKHELEQEQLESYLQQMIEHTSRNHSKMKLINHKFLLIQSAVIGCYESLFLLTPIPFYQVAFVRSWRGKAYIGSCQFKLEDASLWVPLTYAMLHHAVWSDNLDA</sequence>
<proteinExistence type="predicted"/>
<evidence type="ECO:0000313" key="2">
    <source>
        <dbReference type="Proteomes" id="UP000187412"/>
    </source>
</evidence>
<gene>
    <name evidence="1" type="ORF">BSK56_26060</name>
</gene>